<comment type="caution">
    <text evidence="2">The sequence shown here is derived from an EMBL/GenBank/DDBJ whole genome shotgun (WGS) entry which is preliminary data.</text>
</comment>
<proteinExistence type="predicted"/>
<dbReference type="Proteomes" id="UP001155241">
    <property type="component" value="Unassembled WGS sequence"/>
</dbReference>
<dbReference type="RefSeq" id="WP_252854632.1">
    <property type="nucleotide sequence ID" value="NZ_JAMXLR010000074.1"/>
</dbReference>
<organism evidence="2 3">
    <name type="scientific">Aeoliella straminimaris</name>
    <dbReference type="NCBI Taxonomy" id="2954799"/>
    <lineage>
        <taxon>Bacteria</taxon>
        <taxon>Pseudomonadati</taxon>
        <taxon>Planctomycetota</taxon>
        <taxon>Planctomycetia</taxon>
        <taxon>Pirellulales</taxon>
        <taxon>Lacipirellulaceae</taxon>
        <taxon>Aeoliella</taxon>
    </lineage>
</organism>
<reference evidence="2" key="1">
    <citation type="submission" date="2022-06" db="EMBL/GenBank/DDBJ databases">
        <title>Aeoliella straminimaris, a novel planctomycete from sediments.</title>
        <authorList>
            <person name="Vitorino I.R."/>
            <person name="Lage O.M."/>
        </authorList>
    </citation>
    <scope>NUCLEOTIDE SEQUENCE</scope>
    <source>
        <strain evidence="2">ICT_H6.2</strain>
    </source>
</reference>
<accession>A0A9X2FCH0</accession>
<dbReference type="EMBL" id="JAMXLR010000074">
    <property type="protein sequence ID" value="MCO6046517.1"/>
    <property type="molecule type" value="Genomic_DNA"/>
</dbReference>
<evidence type="ECO:0000256" key="1">
    <source>
        <dbReference type="SAM" id="SignalP"/>
    </source>
</evidence>
<protein>
    <submittedName>
        <fullName evidence="2">Uncharacterized protein</fullName>
    </submittedName>
</protein>
<sequence>MFRKLLGTMSLVFAATIATSAAAEESLWSKLCDNEVPDCICRWCCPSYCRKPEPRVCGPLPPDLTCGPRHYTPYWCRQRAGAGPCDCDPGCSSAIGATFLKQPRSMNYALERDTRALPVVGPKLDTTQKPLGNRTAVR</sequence>
<evidence type="ECO:0000313" key="2">
    <source>
        <dbReference type="EMBL" id="MCO6046517.1"/>
    </source>
</evidence>
<evidence type="ECO:0000313" key="3">
    <source>
        <dbReference type="Proteomes" id="UP001155241"/>
    </source>
</evidence>
<keyword evidence="3" id="KW-1185">Reference proteome</keyword>
<gene>
    <name evidence="2" type="ORF">NG895_21680</name>
</gene>
<name>A0A9X2FCH0_9BACT</name>
<feature type="signal peptide" evidence="1">
    <location>
        <begin position="1"/>
        <end position="23"/>
    </location>
</feature>
<feature type="chain" id="PRO_5040834250" evidence="1">
    <location>
        <begin position="24"/>
        <end position="138"/>
    </location>
</feature>
<dbReference type="AlphaFoldDB" id="A0A9X2FCH0"/>
<keyword evidence="1" id="KW-0732">Signal</keyword>